<reference evidence="2 3" key="1">
    <citation type="journal article" date="2014" name="Antonie Van Leeuwenhoek">
        <title>Hyphomonas beringensis sp. nov. and Hyphomonas chukchiensis sp. nov., isolated from surface seawater of the Bering Sea and Chukchi Sea.</title>
        <authorList>
            <person name="Li C."/>
            <person name="Lai Q."/>
            <person name="Li G."/>
            <person name="Dong C."/>
            <person name="Wang J."/>
            <person name="Liao Y."/>
            <person name="Shao Z."/>
        </authorList>
    </citation>
    <scope>NUCLEOTIDE SEQUENCE [LARGE SCALE GENOMIC DNA]</scope>
    <source>
        <strain evidence="2 3">VP2</strain>
    </source>
</reference>
<dbReference type="AlphaFoldDB" id="A0A059FGI6"/>
<dbReference type="EMBL" id="ARYJ01000003">
    <property type="protein sequence ID" value="KCZ89744.1"/>
    <property type="molecule type" value="Genomic_DNA"/>
</dbReference>
<dbReference type="Proteomes" id="UP000024816">
    <property type="component" value="Unassembled WGS sequence"/>
</dbReference>
<evidence type="ECO:0008006" key="4">
    <source>
        <dbReference type="Google" id="ProtNLM"/>
    </source>
</evidence>
<protein>
    <recommendedName>
        <fullName evidence="4">Bacterial mobilisation domain-containing protein</fullName>
    </recommendedName>
</protein>
<dbReference type="PATRIC" id="fig|1280952.3.peg.1154"/>
<proteinExistence type="predicted"/>
<accession>A0A059FGI6</accession>
<gene>
    <name evidence="2" type="ORF">HJA_05817</name>
</gene>
<organism evidence="2 3">
    <name type="scientific">Hyphomonas jannaschiana VP2</name>
    <dbReference type="NCBI Taxonomy" id="1280952"/>
    <lineage>
        <taxon>Bacteria</taxon>
        <taxon>Pseudomonadati</taxon>
        <taxon>Pseudomonadota</taxon>
        <taxon>Alphaproteobacteria</taxon>
        <taxon>Hyphomonadales</taxon>
        <taxon>Hyphomonadaceae</taxon>
        <taxon>Hyphomonas</taxon>
    </lineage>
</organism>
<comment type="caution">
    <text evidence="2">The sequence shown here is derived from an EMBL/GenBank/DDBJ whole genome shotgun (WGS) entry which is preliminary data.</text>
</comment>
<evidence type="ECO:0000313" key="3">
    <source>
        <dbReference type="Proteomes" id="UP000024816"/>
    </source>
</evidence>
<feature type="region of interest" description="Disordered" evidence="1">
    <location>
        <begin position="1"/>
        <end position="71"/>
    </location>
</feature>
<name>A0A059FGI6_9PROT</name>
<feature type="compositionally biased region" description="Polar residues" evidence="1">
    <location>
        <begin position="1"/>
        <end position="12"/>
    </location>
</feature>
<dbReference type="eggNOG" id="ENOG5032B39">
    <property type="taxonomic scope" value="Bacteria"/>
</dbReference>
<evidence type="ECO:0000256" key="1">
    <source>
        <dbReference type="SAM" id="MobiDB-lite"/>
    </source>
</evidence>
<evidence type="ECO:0000313" key="2">
    <source>
        <dbReference type="EMBL" id="KCZ89744.1"/>
    </source>
</evidence>
<dbReference type="STRING" id="1280952.HJA_05817"/>
<sequence>MSAPSLKQSFNAPRNPGEQARPFSIRLTEAERASLKRKAGSKPLGSYIRHKLLGDDATPRKSSARSPSESDKAWAQALAGLGQSRLASNLNQIAKLAHQGALPVTPELQQELHDACADIKRMRLMLIRQMGLKP</sequence>
<keyword evidence="3" id="KW-1185">Reference proteome</keyword>
<dbReference type="RefSeq" id="WP_035579423.1">
    <property type="nucleotide sequence ID" value="NZ_ARYJ01000003.1"/>
</dbReference>